<evidence type="ECO:0000256" key="7">
    <source>
        <dbReference type="SAM" id="Phobius"/>
    </source>
</evidence>
<dbReference type="GO" id="GO:0006890">
    <property type="term" value="P:retrograde vesicle-mediated transport, Golgi to endoplasmic reticulum"/>
    <property type="evidence" value="ECO:0007669"/>
    <property type="project" value="TreeGrafter"/>
</dbReference>
<dbReference type="Pfam" id="PF03248">
    <property type="entry name" value="Rer1"/>
    <property type="match status" value="1"/>
</dbReference>
<feature type="transmembrane region" description="Helical" evidence="7">
    <location>
        <begin position="154"/>
        <end position="171"/>
    </location>
</feature>
<keyword evidence="5 6" id="KW-0472">Membrane</keyword>
<evidence type="ECO:0000256" key="3">
    <source>
        <dbReference type="ARBA" id="ARBA00022692"/>
    </source>
</evidence>
<feature type="transmembrane region" description="Helical" evidence="7">
    <location>
        <begin position="64"/>
        <end position="82"/>
    </location>
</feature>
<keyword evidence="4 7" id="KW-1133">Transmembrane helix</keyword>
<name>A0A5K3FF14_MESCO</name>
<reference evidence="8" key="1">
    <citation type="submission" date="2019-11" db="UniProtKB">
        <authorList>
            <consortium name="WormBaseParasite"/>
        </authorList>
    </citation>
    <scope>IDENTIFICATION</scope>
</reference>
<evidence type="ECO:0000313" key="8">
    <source>
        <dbReference type="WBParaSite" id="MCU_006912-RB"/>
    </source>
</evidence>
<dbReference type="PANTHER" id="PTHR10743">
    <property type="entry name" value="PROTEIN RER1"/>
    <property type="match status" value="1"/>
</dbReference>
<dbReference type="GO" id="GO:0005783">
    <property type="term" value="C:endoplasmic reticulum"/>
    <property type="evidence" value="ECO:0007669"/>
    <property type="project" value="GOC"/>
</dbReference>
<dbReference type="AlphaFoldDB" id="A0A5K3FF14"/>
<organism evidence="8">
    <name type="scientific">Mesocestoides corti</name>
    <name type="common">Flatworm</name>
    <dbReference type="NCBI Taxonomy" id="53468"/>
    <lineage>
        <taxon>Eukaryota</taxon>
        <taxon>Metazoa</taxon>
        <taxon>Spiralia</taxon>
        <taxon>Lophotrochozoa</taxon>
        <taxon>Platyhelminthes</taxon>
        <taxon>Cestoda</taxon>
        <taxon>Eucestoda</taxon>
        <taxon>Cyclophyllidea</taxon>
        <taxon>Mesocestoididae</taxon>
        <taxon>Mesocestoides</taxon>
    </lineage>
</organism>
<evidence type="ECO:0000256" key="1">
    <source>
        <dbReference type="ARBA" id="ARBA00004141"/>
    </source>
</evidence>
<dbReference type="InterPro" id="IPR004932">
    <property type="entry name" value="Rer1"/>
</dbReference>
<evidence type="ECO:0000256" key="6">
    <source>
        <dbReference type="PIRNR" id="PIRNR016013"/>
    </source>
</evidence>
<feature type="transmembrane region" description="Helical" evidence="7">
    <location>
        <begin position="129"/>
        <end position="148"/>
    </location>
</feature>
<evidence type="ECO:0000256" key="2">
    <source>
        <dbReference type="ARBA" id="ARBA00006070"/>
    </source>
</evidence>
<protein>
    <recommendedName>
        <fullName evidence="6">Protein RER1</fullName>
    </recommendedName>
</protein>
<accession>A0A5K3FF14</accession>
<dbReference type="WBParaSite" id="MCU_006912-RB">
    <property type="protein sequence ID" value="MCU_006912-RB"/>
    <property type="gene ID" value="MCU_006912"/>
</dbReference>
<dbReference type="PANTHER" id="PTHR10743:SF0">
    <property type="entry name" value="PROTEIN RER1"/>
    <property type="match status" value="1"/>
</dbReference>
<keyword evidence="3 7" id="KW-0812">Transmembrane</keyword>
<evidence type="ECO:0000256" key="4">
    <source>
        <dbReference type="ARBA" id="ARBA00022989"/>
    </source>
</evidence>
<proteinExistence type="inferred from homology"/>
<comment type="function">
    <text evidence="6">Involved in the retrieval of endoplasmic reticulum membrane proteins from the early Golgi compartment.</text>
</comment>
<evidence type="ECO:0000256" key="5">
    <source>
        <dbReference type="ARBA" id="ARBA00023136"/>
    </source>
</evidence>
<dbReference type="GO" id="GO:0006621">
    <property type="term" value="P:protein retention in ER lumen"/>
    <property type="evidence" value="ECO:0007669"/>
    <property type="project" value="TreeGrafter"/>
</dbReference>
<sequence length="201" mass="23473">MNFMTEGPPESAENTLMTHLKPIRIKYHLLIDKLTPFIKVRWSITLLFLALYVLRIYYIQGFHIISYALAIYILSLFIHSISPQVDPEFAELLGEILFLVNVNVDETPTLPRTEADEFRPFIPRLVEATFWHCATRAIIISLVCTFIPFLDVPVFWPILVVYFLVLFTVMMKRQIKHMITHRYVPFSYGKPRHCTGKVIVS</sequence>
<dbReference type="PIRSF" id="PIRSF016013">
    <property type="entry name" value="AtER_Rer1p"/>
    <property type="match status" value="1"/>
</dbReference>
<dbReference type="GO" id="GO:0000139">
    <property type="term" value="C:Golgi membrane"/>
    <property type="evidence" value="ECO:0007669"/>
    <property type="project" value="TreeGrafter"/>
</dbReference>
<comment type="subcellular location">
    <subcellularLocation>
        <location evidence="1">Membrane</location>
        <topology evidence="1">Multi-pass membrane protein</topology>
    </subcellularLocation>
</comment>
<comment type="similarity">
    <text evidence="2 6">Belongs to the RER1 family.</text>
</comment>